<sequence>MKKHHRVLLCLWHSASSGRANNTLSKRSMMGKWTRNNLKVLDLNYLEVKRSFSKTLVNGSIEKLIESLPIESHKWFNTRTIVNAEQLKGRPTIFLNVDDFSSDVFLKIMNSEIVLESRVNILGFDHEQNIDLLRSKILYHDFQYPVFIISEECKSIVQLYNEKGEFMREYSNHEQFKHNFEKDFDSIQIKNRLIQMVNFDWQKYEKPIERLMQPQTIFQFPTFIEKYGNSIFISDTYHNRIVQMNHEGGIEAVFGEGRKGFKDGYLVDARFNRPKGIFYDKLQEALLIADTNNNTIRRLDLHNGFVSTFIQPSTYSMEEPHCHNPLMTCGENSVAAFLHRDDNTKMMLTEEYIEKKFIMEREKEWKKNHSMPIPIYFVSCSKIISRPIDLFMSHSENCLYIAEEGYTHIWRIPLDTGIVEDVLPEMIHSQLKHDFEKYIEHVFPTLKHWDSEQRQPYTGSFYPEFLFLKQRAIAHQDSIFFYHVESPISAFKPYHEPFFMKQVKIVPNRQVEHSVFNDHTIASVQSSTLYRSSDIGFRNALLSDENKPTFNNPHSILKLDTNLIISDTFNHKLRKISVVNGQSEDIKPKNLNLLGIPSVERRVSIRSNGSVDINPNPGRIIVTEAVTFMPGSCLLTVRFSSSEHFVFAEKLHSNMIDIIFKNHDGEIVTNAISYIHHPEKFEQDAFIVNEDNDWKSIRRKNRAYDSVPFLVSTFENHQMEINIPFELPKDMGDVEMDVNVVLYLTPESTNRDPIDYKHPFTLHHGLDTISYAPFNLQTTFVKGWNQHHDVLEEMDKSERLKLRNDLAEILEWKVQESFNSILKENLLEISNDVKEKQPPQNVESMDCNDKSQIFIDYLTLRVPIQVSQETTLNSSKKEKFLKHHFSVDVSASPPLFTKNCNKHQYIATSNNV</sequence>
<protein>
    <submittedName>
        <fullName evidence="1">Uncharacterized protein</fullName>
    </submittedName>
</protein>
<dbReference type="PANTHER" id="PTHR46388:SF2">
    <property type="entry name" value="NHL REPEAT-CONTAINING PROTEIN 2"/>
    <property type="match status" value="1"/>
</dbReference>
<accession>A0AA88GVQ8</accession>
<dbReference type="Gene3D" id="2.120.10.30">
    <property type="entry name" value="TolB, C-terminal domain"/>
    <property type="match status" value="1"/>
</dbReference>
<dbReference type="InterPro" id="IPR011042">
    <property type="entry name" value="6-blade_b-propeller_TolB-like"/>
</dbReference>
<evidence type="ECO:0000313" key="1">
    <source>
        <dbReference type="EMBL" id="KAG2391850.1"/>
    </source>
</evidence>
<dbReference type="AlphaFoldDB" id="A0AA88GVQ8"/>
<name>A0AA88GVQ8_NAELO</name>
<dbReference type="RefSeq" id="XP_044553744.1">
    <property type="nucleotide sequence ID" value="XM_044689200.1"/>
</dbReference>
<organism evidence="1 2">
    <name type="scientific">Naegleria lovaniensis</name>
    <name type="common">Amoeba</name>
    <dbReference type="NCBI Taxonomy" id="51637"/>
    <lineage>
        <taxon>Eukaryota</taxon>
        <taxon>Discoba</taxon>
        <taxon>Heterolobosea</taxon>
        <taxon>Tetramitia</taxon>
        <taxon>Eutetramitia</taxon>
        <taxon>Vahlkampfiidae</taxon>
        <taxon>Naegleria</taxon>
    </lineage>
</organism>
<dbReference type="EMBL" id="PYSW02000006">
    <property type="protein sequence ID" value="KAG2391850.1"/>
    <property type="molecule type" value="Genomic_DNA"/>
</dbReference>
<proteinExistence type="predicted"/>
<reference evidence="1 2" key="1">
    <citation type="journal article" date="2018" name="BMC Genomics">
        <title>The genome of Naegleria lovaniensis, the basis for a comparative approach to unravel pathogenicity factors of the human pathogenic amoeba N. fowleri.</title>
        <authorList>
            <person name="Liechti N."/>
            <person name="Schurch N."/>
            <person name="Bruggmann R."/>
            <person name="Wittwer M."/>
        </authorList>
    </citation>
    <scope>NUCLEOTIDE SEQUENCE [LARGE SCALE GENOMIC DNA]</scope>
    <source>
        <strain evidence="1 2">ATCC 30569</strain>
    </source>
</reference>
<dbReference type="Proteomes" id="UP000816034">
    <property type="component" value="Unassembled WGS sequence"/>
</dbReference>
<dbReference type="SUPFAM" id="SSF63825">
    <property type="entry name" value="YWTD domain"/>
    <property type="match status" value="1"/>
</dbReference>
<dbReference type="GeneID" id="68105788"/>
<evidence type="ECO:0000313" key="2">
    <source>
        <dbReference type="Proteomes" id="UP000816034"/>
    </source>
</evidence>
<dbReference type="PANTHER" id="PTHR46388">
    <property type="entry name" value="NHL REPEAT-CONTAINING PROTEIN 2"/>
    <property type="match status" value="1"/>
</dbReference>
<keyword evidence="2" id="KW-1185">Reference proteome</keyword>
<comment type="caution">
    <text evidence="1">The sequence shown here is derived from an EMBL/GenBank/DDBJ whole genome shotgun (WGS) entry which is preliminary data.</text>
</comment>
<gene>
    <name evidence="1" type="ORF">C9374_013335</name>
</gene>